<comment type="caution">
    <text evidence="2">The sequence shown here is derived from an EMBL/GenBank/DDBJ whole genome shotgun (WGS) entry which is preliminary data.</text>
</comment>
<keyword evidence="1" id="KW-0472">Membrane</keyword>
<evidence type="ECO:0000313" key="2">
    <source>
        <dbReference type="EMBL" id="MFC6095884.1"/>
    </source>
</evidence>
<keyword evidence="1" id="KW-0812">Transmembrane</keyword>
<proteinExistence type="predicted"/>
<keyword evidence="1" id="KW-1133">Transmembrane helix</keyword>
<reference evidence="3" key="1">
    <citation type="journal article" date="2019" name="Int. J. Syst. Evol. Microbiol.">
        <title>The Global Catalogue of Microorganisms (GCM) 10K type strain sequencing project: providing services to taxonomists for standard genome sequencing and annotation.</title>
        <authorList>
            <consortium name="The Broad Institute Genomics Platform"/>
            <consortium name="The Broad Institute Genome Sequencing Center for Infectious Disease"/>
            <person name="Wu L."/>
            <person name="Ma J."/>
        </authorList>
    </citation>
    <scope>NUCLEOTIDE SEQUENCE [LARGE SCALE GENOMIC DNA]</scope>
    <source>
        <strain evidence="3">CCUG 49679</strain>
    </source>
</reference>
<name>A0ABW1PKQ1_9FLAO</name>
<sequence>MKFSVRLAYYLGGLLLGTVFVVYFLQAKADARDVSFCYFPNCRVLQDLRSKSLEIAPKADSIFQKKWVNLDDVKKTMDYGDVDFSISNKPFEGGKIYFIEGKNTKGESITVTMVNYEKKVVLTDIKKD</sequence>
<dbReference type="RefSeq" id="WP_379790569.1">
    <property type="nucleotide sequence ID" value="NZ_JBHSQB010000004.1"/>
</dbReference>
<protein>
    <submittedName>
        <fullName evidence="2">DUF4258 domain-containing protein</fullName>
    </submittedName>
</protein>
<feature type="transmembrane region" description="Helical" evidence="1">
    <location>
        <begin position="7"/>
        <end position="25"/>
    </location>
</feature>
<evidence type="ECO:0000256" key="1">
    <source>
        <dbReference type="SAM" id="Phobius"/>
    </source>
</evidence>
<accession>A0ABW1PKQ1</accession>
<keyword evidence="3" id="KW-1185">Reference proteome</keyword>
<evidence type="ECO:0000313" key="3">
    <source>
        <dbReference type="Proteomes" id="UP001596287"/>
    </source>
</evidence>
<organism evidence="2 3">
    <name type="scientific">Flavobacterium qiangtangense</name>
    <dbReference type="NCBI Taxonomy" id="1442595"/>
    <lineage>
        <taxon>Bacteria</taxon>
        <taxon>Pseudomonadati</taxon>
        <taxon>Bacteroidota</taxon>
        <taxon>Flavobacteriia</taxon>
        <taxon>Flavobacteriales</taxon>
        <taxon>Flavobacteriaceae</taxon>
        <taxon>Flavobacterium</taxon>
    </lineage>
</organism>
<gene>
    <name evidence="2" type="ORF">ACFPVY_04435</name>
</gene>
<dbReference type="Proteomes" id="UP001596287">
    <property type="component" value="Unassembled WGS sequence"/>
</dbReference>
<dbReference type="EMBL" id="JBHSQB010000004">
    <property type="protein sequence ID" value="MFC6095884.1"/>
    <property type="molecule type" value="Genomic_DNA"/>
</dbReference>